<dbReference type="GO" id="GO:0008270">
    <property type="term" value="F:zinc ion binding"/>
    <property type="evidence" value="ECO:0007669"/>
    <property type="project" value="UniProtKB-KW"/>
</dbReference>
<dbReference type="PROSITE" id="PS50158">
    <property type="entry name" value="ZF_CCHC"/>
    <property type="match status" value="1"/>
</dbReference>
<feature type="coiled-coil region" evidence="3">
    <location>
        <begin position="17"/>
        <end position="51"/>
    </location>
</feature>
<dbReference type="Proteomes" id="UP000242287">
    <property type="component" value="Unassembled WGS sequence"/>
</dbReference>
<evidence type="ECO:0000256" key="4">
    <source>
        <dbReference type="SAM" id="MobiDB-lite"/>
    </source>
</evidence>
<dbReference type="GO" id="GO:0006397">
    <property type="term" value="P:mRNA processing"/>
    <property type="evidence" value="ECO:0007669"/>
    <property type="project" value="UniProtKB-KW"/>
</dbReference>
<keyword evidence="3" id="KW-0175">Coiled coil</keyword>
<keyword evidence="2" id="KW-0862">Zinc</keyword>
<dbReference type="OrthoDB" id="8026949at2759"/>
<keyword evidence="2" id="KW-0863">Zinc-finger</keyword>
<gene>
    <name evidence="6" type="ORF">AMATHDRAFT_9882</name>
</gene>
<dbReference type="Pfam" id="PF00098">
    <property type="entry name" value="zf-CCHC"/>
    <property type="match status" value="1"/>
</dbReference>
<feature type="compositionally biased region" description="Pro residues" evidence="4">
    <location>
        <begin position="245"/>
        <end position="258"/>
    </location>
</feature>
<dbReference type="InterPro" id="IPR001878">
    <property type="entry name" value="Znf_CCHC"/>
</dbReference>
<reference evidence="6 7" key="1">
    <citation type="submission" date="2014-02" db="EMBL/GenBank/DDBJ databases">
        <title>Transposable element dynamics among asymbiotic and ectomycorrhizal Amanita fungi.</title>
        <authorList>
            <consortium name="DOE Joint Genome Institute"/>
            <person name="Hess J."/>
            <person name="Skrede I."/>
            <person name="Wolfe B."/>
            <person name="LaButti K."/>
            <person name="Ohm R.A."/>
            <person name="Grigoriev I.V."/>
            <person name="Pringle A."/>
        </authorList>
    </citation>
    <scope>NUCLEOTIDE SEQUENCE [LARGE SCALE GENOMIC DNA]</scope>
    <source>
        <strain evidence="6 7">SKay4041</strain>
    </source>
</reference>
<dbReference type="GO" id="GO:0003676">
    <property type="term" value="F:nucleic acid binding"/>
    <property type="evidence" value="ECO:0007669"/>
    <property type="project" value="InterPro"/>
</dbReference>
<organism evidence="6 7">
    <name type="scientific">Amanita thiersii Skay4041</name>
    <dbReference type="NCBI Taxonomy" id="703135"/>
    <lineage>
        <taxon>Eukaryota</taxon>
        <taxon>Fungi</taxon>
        <taxon>Dikarya</taxon>
        <taxon>Basidiomycota</taxon>
        <taxon>Agaricomycotina</taxon>
        <taxon>Agaricomycetes</taxon>
        <taxon>Agaricomycetidae</taxon>
        <taxon>Agaricales</taxon>
        <taxon>Pluteineae</taxon>
        <taxon>Amanitaceae</taxon>
        <taxon>Amanita</taxon>
    </lineage>
</organism>
<evidence type="ECO:0000313" key="7">
    <source>
        <dbReference type="Proteomes" id="UP000242287"/>
    </source>
</evidence>
<dbReference type="SUPFAM" id="SSF57756">
    <property type="entry name" value="Retrovirus zinc finger-like domains"/>
    <property type="match status" value="1"/>
</dbReference>
<proteinExistence type="predicted"/>
<feature type="domain" description="CCHC-type" evidence="5">
    <location>
        <begin position="281"/>
        <end position="297"/>
    </location>
</feature>
<evidence type="ECO:0000256" key="2">
    <source>
        <dbReference type="PROSITE-ProRule" id="PRU00047"/>
    </source>
</evidence>
<dbReference type="SMART" id="SM00343">
    <property type="entry name" value="ZnF_C2HC"/>
    <property type="match status" value="1"/>
</dbReference>
<keyword evidence="1" id="KW-0507">mRNA processing</keyword>
<dbReference type="Gene3D" id="4.10.60.10">
    <property type="entry name" value="Zinc finger, CCHC-type"/>
    <property type="match status" value="1"/>
</dbReference>
<sequence>MMVGGGTSGTSEPSWTLEAAFAQIQQLLSVVNSLQQTIAQQEQMIAQLQNQPPLPPASSQPLHGPKMATPPLYNGSMATCEAFINACRLYISAKPQEFHNLQMKVTWVLGFMQMGMVQMFHNHFMVYMTTPDFCTQYLESTKADPIELLYRNIYKVFGDPNKQATAIQEITTIKQRTKTGEEHIQLFKQCYMHSGYRETADKWYDLVVRLDRQWRQAVAEKKAFATRSRKGEPGPNTQSRATQPTPRPQQPPRQPGPPAGNTWQARDPNAMDVDCNRSQCRCYNCGQVGHFARNCTQPHRQQTRLMEVWSNSTDAEREELWRMMDADTAGVVPVVETRNASGPTTQQGFRSTQ</sequence>
<evidence type="ECO:0000256" key="1">
    <source>
        <dbReference type="ARBA" id="ARBA00022664"/>
    </source>
</evidence>
<keyword evidence="2" id="KW-0479">Metal-binding</keyword>
<feature type="region of interest" description="Disordered" evidence="4">
    <location>
        <begin position="221"/>
        <end position="270"/>
    </location>
</feature>
<evidence type="ECO:0000256" key="3">
    <source>
        <dbReference type="SAM" id="Coils"/>
    </source>
</evidence>
<dbReference type="InterPro" id="IPR036875">
    <property type="entry name" value="Znf_CCHC_sf"/>
</dbReference>
<keyword evidence="7" id="KW-1185">Reference proteome</keyword>
<name>A0A2A9NC14_9AGAR</name>
<protein>
    <recommendedName>
        <fullName evidence="5">CCHC-type domain-containing protein</fullName>
    </recommendedName>
</protein>
<evidence type="ECO:0000259" key="5">
    <source>
        <dbReference type="PROSITE" id="PS50158"/>
    </source>
</evidence>
<evidence type="ECO:0000313" key="6">
    <source>
        <dbReference type="EMBL" id="PFH45153.1"/>
    </source>
</evidence>
<dbReference type="EMBL" id="KZ302526">
    <property type="protein sequence ID" value="PFH45153.1"/>
    <property type="molecule type" value="Genomic_DNA"/>
</dbReference>
<dbReference type="AlphaFoldDB" id="A0A2A9NC14"/>
<accession>A0A2A9NC14</accession>